<dbReference type="InterPro" id="IPR046799">
    <property type="entry name" value="ROXA-like_wH"/>
</dbReference>
<reference evidence="7" key="2">
    <citation type="journal article" date="2020" name="Microorganisms">
        <title>Osmotic Adaptation and Compatible Solute Biosynthesis of Phototrophic Bacteria as Revealed from Genome Analyses.</title>
        <authorList>
            <person name="Imhoff J.F."/>
            <person name="Rahn T."/>
            <person name="Kunzel S."/>
            <person name="Keller A."/>
            <person name="Neulinger S.C."/>
        </authorList>
    </citation>
    <scope>NUCLEOTIDE SEQUENCE</scope>
    <source>
        <strain evidence="7">IM 151</strain>
    </source>
</reference>
<evidence type="ECO:0000256" key="2">
    <source>
        <dbReference type="ARBA" id="ARBA00022723"/>
    </source>
</evidence>
<gene>
    <name evidence="7" type="ORF">CKO43_08755</name>
</gene>
<keyword evidence="5" id="KW-0408">Iron</keyword>
<dbReference type="PANTHER" id="PTHR13096">
    <property type="entry name" value="MINA53 MYC INDUCED NUCLEAR ANTIGEN"/>
    <property type="match status" value="1"/>
</dbReference>
<dbReference type="InterPro" id="IPR039994">
    <property type="entry name" value="NO66-like"/>
</dbReference>
<dbReference type="SMART" id="SM00558">
    <property type="entry name" value="JmjC"/>
    <property type="match status" value="1"/>
</dbReference>
<comment type="caution">
    <text evidence="7">The sequence shown here is derived from an EMBL/GenBank/DDBJ whole genome shotgun (WGS) entry which is preliminary data.</text>
</comment>
<evidence type="ECO:0000313" key="7">
    <source>
        <dbReference type="EMBL" id="MBK1712868.1"/>
    </source>
</evidence>
<evidence type="ECO:0000256" key="5">
    <source>
        <dbReference type="ARBA" id="ARBA00023004"/>
    </source>
</evidence>
<keyword evidence="4" id="KW-0560">Oxidoreductase</keyword>
<proteinExistence type="predicted"/>
<dbReference type="Gene3D" id="2.60.120.650">
    <property type="entry name" value="Cupin"/>
    <property type="match status" value="1"/>
</dbReference>
<reference evidence="7" key="1">
    <citation type="submission" date="2017-08" db="EMBL/GenBank/DDBJ databases">
        <authorList>
            <person name="Imhoff J.F."/>
            <person name="Rahn T."/>
            <person name="Kuenzel S."/>
            <person name="Neulinger S.C."/>
        </authorList>
    </citation>
    <scope>NUCLEOTIDE SEQUENCE</scope>
    <source>
        <strain evidence="7">IM 151</strain>
    </source>
</reference>
<feature type="domain" description="JmjC" evidence="6">
    <location>
        <begin position="100"/>
        <end position="226"/>
    </location>
</feature>
<dbReference type="Pfam" id="PF08007">
    <property type="entry name" value="JmjC_2"/>
    <property type="match status" value="1"/>
</dbReference>
<dbReference type="PANTHER" id="PTHR13096:SF8">
    <property type="entry name" value="RIBOSOMAL OXYGENASE 1"/>
    <property type="match status" value="1"/>
</dbReference>
<name>A0ABS1DTQ1_RUBGE</name>
<comment type="cofactor">
    <cofactor evidence="1">
        <name>Fe(2+)</name>
        <dbReference type="ChEBI" id="CHEBI:29033"/>
    </cofactor>
</comment>
<dbReference type="PROSITE" id="PS51184">
    <property type="entry name" value="JMJC"/>
    <property type="match status" value="1"/>
</dbReference>
<evidence type="ECO:0000256" key="3">
    <source>
        <dbReference type="ARBA" id="ARBA00022964"/>
    </source>
</evidence>
<accession>A0ABS1DTQ1</accession>
<sequence length="376" mass="41766">MDLNAPTALLGGISPQTFMRRHWQKKPLLVRQALPGVTPPLARAALFDLAAGEDVESRLVQREGEGWKLSHGPFTRRSLPPASRPGWTLLVQGLNLHLPAAHELLRRFAFIPEARLDDLMLSWASDGGGVGPHLDSYDVFLIQVHGQRRWRIGPVADETLVENMPVKLLRHFEPAEEWVLEPGDMLYLPPRWGHDGIAEGECMTASAGFRVPHAYGLARELLQRLAEDDEVGDGALYRDPRQPATATPGEIPPALRAFAAQALDKLLARRGALDRALGEILSEPKPRVWFEGEDEGGEEAIDYGIELDPKSRMLYDERHLFLNGESFVAGGRDARLMRRLADTRVLAARDCAALSADARETVAGWMDSGWVRRSRP</sequence>
<dbReference type="Gene3D" id="3.40.366.30">
    <property type="entry name" value="50S ribosomal protein L16 arginine hydroxylase, Chain A, Domain 2"/>
    <property type="match status" value="1"/>
</dbReference>
<dbReference type="EMBL" id="NRRU01000026">
    <property type="protein sequence ID" value="MBK1712868.1"/>
    <property type="molecule type" value="Genomic_DNA"/>
</dbReference>
<protein>
    <submittedName>
        <fullName evidence="7">Cupin</fullName>
    </submittedName>
</protein>
<evidence type="ECO:0000313" key="8">
    <source>
        <dbReference type="Proteomes" id="UP001041814"/>
    </source>
</evidence>
<evidence type="ECO:0000256" key="4">
    <source>
        <dbReference type="ARBA" id="ARBA00023002"/>
    </source>
</evidence>
<keyword evidence="3" id="KW-0223">Dioxygenase</keyword>
<keyword evidence="8" id="KW-1185">Reference proteome</keyword>
<organism evidence="7 8">
    <name type="scientific">Rubrivivax gelatinosus</name>
    <name type="common">Rhodocyclus gelatinosus</name>
    <name type="synonym">Rhodopseudomonas gelatinosa</name>
    <dbReference type="NCBI Taxonomy" id="28068"/>
    <lineage>
        <taxon>Bacteria</taxon>
        <taxon>Pseudomonadati</taxon>
        <taxon>Pseudomonadota</taxon>
        <taxon>Betaproteobacteria</taxon>
        <taxon>Burkholderiales</taxon>
        <taxon>Sphaerotilaceae</taxon>
        <taxon>Rubrivivax</taxon>
    </lineage>
</organism>
<dbReference type="RefSeq" id="WP_200228737.1">
    <property type="nucleotide sequence ID" value="NZ_NRRT01000024.1"/>
</dbReference>
<dbReference type="Proteomes" id="UP001041814">
    <property type="component" value="Unassembled WGS sequence"/>
</dbReference>
<evidence type="ECO:0000259" key="6">
    <source>
        <dbReference type="PROSITE" id="PS51184"/>
    </source>
</evidence>
<keyword evidence="2" id="KW-0479">Metal-binding</keyword>
<dbReference type="InterPro" id="IPR003347">
    <property type="entry name" value="JmjC_dom"/>
</dbReference>
<dbReference type="Pfam" id="PF20514">
    <property type="entry name" value="WHD_ROXA"/>
    <property type="match status" value="1"/>
</dbReference>
<evidence type="ECO:0000256" key="1">
    <source>
        <dbReference type="ARBA" id="ARBA00001954"/>
    </source>
</evidence>
<dbReference type="SUPFAM" id="SSF51197">
    <property type="entry name" value="Clavaminate synthase-like"/>
    <property type="match status" value="1"/>
</dbReference>